<feature type="transmembrane region" description="Helical" evidence="5">
    <location>
        <begin position="196"/>
        <end position="214"/>
    </location>
</feature>
<accession>A0A4R7KCL4</accession>
<dbReference type="InterPro" id="IPR000515">
    <property type="entry name" value="MetI-like"/>
</dbReference>
<dbReference type="PANTHER" id="PTHR43632:SF1">
    <property type="entry name" value="PERMEASE COMPONENT OF TUNGSTATE ABC TRANSPORTER"/>
    <property type="match status" value="1"/>
</dbReference>
<sequence>MLFIESMKEVFKDINPVIAMSLTVSLSSTCIASIVGIFIGIPASIKNFKGKTGIMRITDTLMSLPPVLMGLIVYVMLSRSGPFGMLELLFTPAAMIIAQTLLILPIVFGLTVSHFSKIALEIRKTCLSLGAEGKNIILTIIREGRVQILTIITVAFGRAISEVGAVMMVGGNIKGYTRVMTTYIALETGKGNFREAAVIGFILLGISFLVNYMLHRFQGGDET</sequence>
<feature type="transmembrane region" description="Helical" evidence="5">
    <location>
        <begin position="57"/>
        <end position="77"/>
    </location>
</feature>
<keyword evidence="3 5" id="KW-1133">Transmembrane helix</keyword>
<feature type="domain" description="ABC transmembrane type-1" evidence="6">
    <location>
        <begin position="18"/>
        <end position="214"/>
    </location>
</feature>
<dbReference type="Gene3D" id="1.10.3720.10">
    <property type="entry name" value="MetI-like"/>
    <property type="match status" value="1"/>
</dbReference>
<evidence type="ECO:0000313" key="8">
    <source>
        <dbReference type="Proteomes" id="UP000295325"/>
    </source>
</evidence>
<evidence type="ECO:0000256" key="5">
    <source>
        <dbReference type="RuleBase" id="RU363032"/>
    </source>
</evidence>
<evidence type="ECO:0000256" key="1">
    <source>
        <dbReference type="ARBA" id="ARBA00004141"/>
    </source>
</evidence>
<dbReference type="GO" id="GO:0005886">
    <property type="term" value="C:plasma membrane"/>
    <property type="evidence" value="ECO:0007669"/>
    <property type="project" value="UniProtKB-SubCell"/>
</dbReference>
<dbReference type="PROSITE" id="PS50928">
    <property type="entry name" value="ABC_TM1"/>
    <property type="match status" value="1"/>
</dbReference>
<dbReference type="CDD" id="cd06261">
    <property type="entry name" value="TM_PBP2"/>
    <property type="match status" value="1"/>
</dbReference>
<proteinExistence type="inferred from homology"/>
<name>A0A4R7KCL4_9CLOT</name>
<feature type="transmembrane region" description="Helical" evidence="5">
    <location>
        <begin position="89"/>
        <end position="115"/>
    </location>
</feature>
<dbReference type="PANTHER" id="PTHR43632">
    <property type="entry name" value="PERMEASE COMPONENT OF TUNGSTATE ABC TRANSPORTER"/>
    <property type="match status" value="1"/>
</dbReference>
<dbReference type="Pfam" id="PF00528">
    <property type="entry name" value="BPD_transp_1"/>
    <property type="match status" value="1"/>
</dbReference>
<evidence type="ECO:0000259" key="6">
    <source>
        <dbReference type="PROSITE" id="PS50928"/>
    </source>
</evidence>
<keyword evidence="8" id="KW-1185">Reference proteome</keyword>
<keyword evidence="4 5" id="KW-0472">Membrane</keyword>
<dbReference type="AlphaFoldDB" id="A0A4R7KCL4"/>
<dbReference type="NCBIfam" id="NF038017">
    <property type="entry name" value="ABC_perm1"/>
    <property type="match status" value="1"/>
</dbReference>
<gene>
    <name evidence="7" type="ORF">EDD71_11430</name>
</gene>
<comment type="similarity">
    <text evidence="5">Belongs to the binding-protein-dependent transport system permease family.</text>
</comment>
<evidence type="ECO:0000256" key="3">
    <source>
        <dbReference type="ARBA" id="ARBA00022989"/>
    </source>
</evidence>
<evidence type="ECO:0000256" key="4">
    <source>
        <dbReference type="ARBA" id="ARBA00023136"/>
    </source>
</evidence>
<keyword evidence="5" id="KW-0813">Transport</keyword>
<feature type="transmembrane region" description="Helical" evidence="5">
    <location>
        <begin position="20"/>
        <end position="45"/>
    </location>
</feature>
<comment type="caution">
    <text evidence="7">The sequence shown here is derived from an EMBL/GenBank/DDBJ whole genome shotgun (WGS) entry which is preliminary data.</text>
</comment>
<dbReference type="InterPro" id="IPR035906">
    <property type="entry name" value="MetI-like_sf"/>
</dbReference>
<dbReference type="SUPFAM" id="SSF161098">
    <property type="entry name" value="MetI-like"/>
    <property type="match status" value="1"/>
</dbReference>
<dbReference type="InterPro" id="IPR049783">
    <property type="entry name" value="ABC_perm_TupB-like"/>
</dbReference>
<evidence type="ECO:0000256" key="2">
    <source>
        <dbReference type="ARBA" id="ARBA00022692"/>
    </source>
</evidence>
<evidence type="ECO:0000313" key="7">
    <source>
        <dbReference type="EMBL" id="TDT52049.1"/>
    </source>
</evidence>
<protein>
    <submittedName>
        <fullName evidence="7">Tungstate transport system permease protein</fullName>
    </submittedName>
</protein>
<reference evidence="7 8" key="1">
    <citation type="submission" date="2019-03" db="EMBL/GenBank/DDBJ databases">
        <title>Genomic Encyclopedia of Type Strains, Phase IV (KMG-IV): sequencing the most valuable type-strain genomes for metagenomic binning, comparative biology and taxonomic classification.</title>
        <authorList>
            <person name="Goeker M."/>
        </authorList>
    </citation>
    <scope>NUCLEOTIDE SEQUENCE [LARGE SCALE GENOMIC DNA]</scope>
    <source>
        <strain evidence="7 8">DSM 24455</strain>
    </source>
</reference>
<dbReference type="GO" id="GO:0055085">
    <property type="term" value="P:transmembrane transport"/>
    <property type="evidence" value="ECO:0007669"/>
    <property type="project" value="InterPro"/>
</dbReference>
<comment type="subcellular location">
    <subcellularLocation>
        <location evidence="5">Cell membrane</location>
        <topology evidence="5">Multi-pass membrane protein</topology>
    </subcellularLocation>
    <subcellularLocation>
        <location evidence="1">Membrane</location>
        <topology evidence="1">Multi-pass membrane protein</topology>
    </subcellularLocation>
</comment>
<keyword evidence="2 5" id="KW-0812">Transmembrane</keyword>
<dbReference type="Proteomes" id="UP000295325">
    <property type="component" value="Unassembled WGS sequence"/>
</dbReference>
<dbReference type="EMBL" id="SOAZ01000014">
    <property type="protein sequence ID" value="TDT52049.1"/>
    <property type="molecule type" value="Genomic_DNA"/>
</dbReference>
<organism evidence="7 8">
    <name type="scientific">Fonticella tunisiensis</name>
    <dbReference type="NCBI Taxonomy" id="1096341"/>
    <lineage>
        <taxon>Bacteria</taxon>
        <taxon>Bacillati</taxon>
        <taxon>Bacillota</taxon>
        <taxon>Clostridia</taxon>
        <taxon>Eubacteriales</taxon>
        <taxon>Clostridiaceae</taxon>
        <taxon>Fonticella</taxon>
    </lineage>
</organism>